<dbReference type="Proteomes" id="UP000703661">
    <property type="component" value="Unassembled WGS sequence"/>
</dbReference>
<keyword evidence="3" id="KW-0862">Zinc</keyword>
<feature type="non-terminal residue" evidence="7">
    <location>
        <position position="1"/>
    </location>
</feature>
<dbReference type="EMBL" id="JAAAID010001930">
    <property type="protein sequence ID" value="KAG0008390.1"/>
    <property type="molecule type" value="Genomic_DNA"/>
</dbReference>
<evidence type="ECO:0000256" key="6">
    <source>
        <dbReference type="SAM" id="MobiDB-lite"/>
    </source>
</evidence>
<organism evidence="7 8">
    <name type="scientific">Entomortierella chlamydospora</name>
    <dbReference type="NCBI Taxonomy" id="101097"/>
    <lineage>
        <taxon>Eukaryota</taxon>
        <taxon>Fungi</taxon>
        <taxon>Fungi incertae sedis</taxon>
        <taxon>Mucoromycota</taxon>
        <taxon>Mortierellomycotina</taxon>
        <taxon>Mortierellomycetes</taxon>
        <taxon>Mortierellales</taxon>
        <taxon>Mortierellaceae</taxon>
        <taxon>Entomortierella</taxon>
    </lineage>
</organism>
<sequence>MVLAEDILNPSPSKEAQTHKLKRVVQSPDSFYMDVKCPGCQKITPLFSHADTVVSCSKCNMVLSQPTGGLAKLTEGVSFRKKTHCYNYPSTFENS</sequence>
<comment type="cofactor">
    <cofactor evidence="1">
        <name>Zn(2+)</name>
        <dbReference type="ChEBI" id="CHEBI:29105"/>
    </cofactor>
</comment>
<dbReference type="Pfam" id="PF01667">
    <property type="entry name" value="Ribosomal_S27e"/>
    <property type="match status" value="1"/>
</dbReference>
<keyword evidence="5" id="KW-0687">Ribonucleoprotein</keyword>
<dbReference type="GO" id="GO:0006412">
    <property type="term" value="P:translation"/>
    <property type="evidence" value="ECO:0007669"/>
    <property type="project" value="InterPro"/>
</dbReference>
<comment type="similarity">
    <text evidence="2">Belongs to the eukaryotic ribosomal protein eS27 family.</text>
</comment>
<dbReference type="GO" id="GO:0003735">
    <property type="term" value="F:structural constituent of ribosome"/>
    <property type="evidence" value="ECO:0007669"/>
    <property type="project" value="InterPro"/>
</dbReference>
<feature type="region of interest" description="Disordered" evidence="6">
    <location>
        <begin position="1"/>
        <end position="20"/>
    </location>
</feature>
<dbReference type="GO" id="GO:0005840">
    <property type="term" value="C:ribosome"/>
    <property type="evidence" value="ECO:0007669"/>
    <property type="project" value="UniProtKB-KW"/>
</dbReference>
<accession>A0A9P6SWF7</accession>
<evidence type="ECO:0000256" key="3">
    <source>
        <dbReference type="ARBA" id="ARBA00022833"/>
    </source>
</evidence>
<dbReference type="GO" id="GO:1990904">
    <property type="term" value="C:ribonucleoprotein complex"/>
    <property type="evidence" value="ECO:0007669"/>
    <property type="project" value="UniProtKB-KW"/>
</dbReference>
<evidence type="ECO:0000256" key="1">
    <source>
        <dbReference type="ARBA" id="ARBA00001947"/>
    </source>
</evidence>
<dbReference type="FunFam" id="2.20.25.100:FF:000001">
    <property type="entry name" value="40S ribosomal protein S27"/>
    <property type="match status" value="1"/>
</dbReference>
<comment type="caution">
    <text evidence="7">The sequence shown here is derived from an EMBL/GenBank/DDBJ whole genome shotgun (WGS) entry which is preliminary data.</text>
</comment>
<proteinExistence type="inferred from homology"/>
<evidence type="ECO:0000256" key="4">
    <source>
        <dbReference type="ARBA" id="ARBA00022980"/>
    </source>
</evidence>
<dbReference type="PANTHER" id="PTHR11594">
    <property type="entry name" value="40S RIBOSOMAL PROTEIN S27"/>
    <property type="match status" value="1"/>
</dbReference>
<dbReference type="InterPro" id="IPR023407">
    <property type="entry name" value="Ribosomal_eS27_Zn-bd_dom_sf"/>
</dbReference>
<evidence type="ECO:0000256" key="2">
    <source>
        <dbReference type="ARBA" id="ARBA00010919"/>
    </source>
</evidence>
<dbReference type="Gene3D" id="2.20.25.100">
    <property type="entry name" value="Zn-binding ribosomal proteins"/>
    <property type="match status" value="1"/>
</dbReference>
<dbReference type="InterPro" id="IPR000592">
    <property type="entry name" value="Ribosomal_eS27"/>
</dbReference>
<evidence type="ECO:0000313" key="8">
    <source>
        <dbReference type="Proteomes" id="UP000703661"/>
    </source>
</evidence>
<name>A0A9P6SWF7_9FUNG</name>
<dbReference type="SUPFAM" id="SSF57829">
    <property type="entry name" value="Zn-binding ribosomal proteins"/>
    <property type="match status" value="1"/>
</dbReference>
<reference evidence="7" key="1">
    <citation type="journal article" date="2020" name="Fungal Divers.">
        <title>Resolving the Mortierellaceae phylogeny through synthesis of multi-gene phylogenetics and phylogenomics.</title>
        <authorList>
            <person name="Vandepol N."/>
            <person name="Liber J."/>
            <person name="Desiro A."/>
            <person name="Na H."/>
            <person name="Kennedy M."/>
            <person name="Barry K."/>
            <person name="Grigoriev I.V."/>
            <person name="Miller A.N."/>
            <person name="O'Donnell K."/>
            <person name="Stajich J.E."/>
            <person name="Bonito G."/>
        </authorList>
    </citation>
    <scope>NUCLEOTIDE SEQUENCE</scope>
    <source>
        <strain evidence="7">NRRL 2769</strain>
    </source>
</reference>
<dbReference type="InterPro" id="IPR011332">
    <property type="entry name" value="Ribosomal_zn-bd"/>
</dbReference>
<evidence type="ECO:0000256" key="5">
    <source>
        <dbReference type="ARBA" id="ARBA00023274"/>
    </source>
</evidence>
<protein>
    <submittedName>
        <fullName evidence="7">40S ribosomal protein S27-like</fullName>
    </submittedName>
</protein>
<evidence type="ECO:0000313" key="7">
    <source>
        <dbReference type="EMBL" id="KAG0008390.1"/>
    </source>
</evidence>
<dbReference type="AlphaFoldDB" id="A0A9P6SWF7"/>
<keyword evidence="8" id="KW-1185">Reference proteome</keyword>
<keyword evidence="4 7" id="KW-0689">Ribosomal protein</keyword>
<gene>
    <name evidence="7" type="primary">RPS27L</name>
    <name evidence="7" type="ORF">BGZ80_003508</name>
</gene>